<comment type="cofactor">
    <cofactor evidence="2">
        <name>[4Fe-4S] cluster</name>
        <dbReference type="ChEBI" id="CHEBI:49883"/>
    </cofactor>
</comment>
<dbReference type="GO" id="GO:0046872">
    <property type="term" value="F:metal ion binding"/>
    <property type="evidence" value="ECO:0007669"/>
    <property type="project" value="UniProtKB-KW"/>
</dbReference>
<accession>A0A367F4Y2</accession>
<dbReference type="Gene3D" id="6.10.340.10">
    <property type="match status" value="1"/>
</dbReference>
<name>A0A367F4Y2_9ACTN</name>
<evidence type="ECO:0000256" key="5">
    <source>
        <dbReference type="ARBA" id="ARBA00012438"/>
    </source>
</evidence>
<dbReference type="GO" id="GO:0005737">
    <property type="term" value="C:cytoplasm"/>
    <property type="evidence" value="ECO:0007669"/>
    <property type="project" value="UniProtKB-SubCell"/>
</dbReference>
<keyword evidence="7" id="KW-0004">4Fe-4S</keyword>
<dbReference type="InterPro" id="IPR004358">
    <property type="entry name" value="Sig_transdc_His_kin-like_C"/>
</dbReference>
<comment type="catalytic activity">
    <reaction evidence="1">
        <text>ATP + protein L-histidine = ADP + protein N-phospho-L-histidine.</text>
        <dbReference type="EC" id="2.7.13.3"/>
    </reaction>
</comment>
<evidence type="ECO:0000256" key="12">
    <source>
        <dbReference type="ARBA" id="ARBA00022723"/>
    </source>
</evidence>
<dbReference type="InterPro" id="IPR011712">
    <property type="entry name" value="Sig_transdc_His_kin_sub3_dim/P"/>
</dbReference>
<keyword evidence="12" id="KW-0479">Metal-binding</keyword>
<evidence type="ECO:0000313" key="25">
    <source>
        <dbReference type="Proteomes" id="UP000253094"/>
    </source>
</evidence>
<dbReference type="Gene3D" id="1.20.5.1930">
    <property type="match status" value="1"/>
</dbReference>
<feature type="domain" description="HAMP" evidence="23">
    <location>
        <begin position="264"/>
        <end position="316"/>
    </location>
</feature>
<dbReference type="SMART" id="SM00387">
    <property type="entry name" value="HATPase_c"/>
    <property type="match status" value="1"/>
</dbReference>
<dbReference type="InterPro" id="IPR003660">
    <property type="entry name" value="HAMP_dom"/>
</dbReference>
<dbReference type="InterPro" id="IPR050482">
    <property type="entry name" value="Sensor_HK_TwoCompSys"/>
</dbReference>
<dbReference type="InterPro" id="IPR005467">
    <property type="entry name" value="His_kinase_dom"/>
</dbReference>
<keyword evidence="11 21" id="KW-0812">Transmembrane</keyword>
<dbReference type="Pfam" id="PF00672">
    <property type="entry name" value="HAMP"/>
    <property type="match status" value="1"/>
</dbReference>
<dbReference type="GO" id="GO:0051539">
    <property type="term" value="F:4 iron, 4 sulfur cluster binding"/>
    <property type="evidence" value="ECO:0007669"/>
    <property type="project" value="UniProtKB-KW"/>
</dbReference>
<evidence type="ECO:0000256" key="15">
    <source>
        <dbReference type="ARBA" id="ARBA00023004"/>
    </source>
</evidence>
<dbReference type="Gene3D" id="3.30.565.10">
    <property type="entry name" value="Histidine kinase-like ATPase, C-terminal domain"/>
    <property type="match status" value="1"/>
</dbReference>
<dbReference type="PROSITE" id="PS50885">
    <property type="entry name" value="HAMP"/>
    <property type="match status" value="1"/>
</dbReference>
<dbReference type="OrthoDB" id="144293at2"/>
<sequence>MWRFGLRTRTAASYVLVTAAAVLIVEAVLLGFVISSASGSDLFSRLQNQAGKDAKVLSATASKIYARLPDTGQRDLLILAMKASRGLTGLTGAADDLQLSSPEQKGSAPSVEVLADSQGRIVTSTAPESFHEDRLLVSEPPSEAEGRGGKGKTPTGMAAWWISPILAPTAYAPPSPGNRLAPAVDPLEPSKTPGVPTGGDPAAKGLGKGIGKGLQIIGYIYVQASDTQAKTSFGDSVLPLLAPGALVLALVVPVGVVFGMLSTGPLIRRITRLAEMTTAVARGDFAHRVKVSGRDEVSRLEEGFNLMTGQLGAAVEAERLSARADARQSERSRIARELHDSISQDLFSLSLLAAGMRRAAPDALRREAEAMEKTAARTMRDMQALLLELRPVALEDAGLVPALEELCRAYETRLGIGVRTSLAEVSLTPQAEHAVLRLTQEALGNAVKHGEPEAIEVRLWQDGREVGIRVADDGRGFDPSCPPLSHGMGLRLMRERVEELGGLFSLVSEPGEGTVVTASLPAAPDTGRPSRKGVRDAVETP</sequence>
<dbReference type="GO" id="GO:0046983">
    <property type="term" value="F:protein dimerization activity"/>
    <property type="evidence" value="ECO:0007669"/>
    <property type="project" value="InterPro"/>
</dbReference>
<dbReference type="EC" id="2.7.13.3" evidence="5"/>
<dbReference type="InterPro" id="IPR036890">
    <property type="entry name" value="HATPase_C_sf"/>
</dbReference>
<feature type="transmembrane region" description="Helical" evidence="21">
    <location>
        <begin position="12"/>
        <end position="34"/>
    </location>
</feature>
<keyword evidence="10" id="KW-0808">Transferase</keyword>
<keyword evidence="13" id="KW-0418">Kinase</keyword>
<dbReference type="SUPFAM" id="SSF55874">
    <property type="entry name" value="ATPase domain of HSP90 chaperone/DNA topoisomerase II/histidine kinase"/>
    <property type="match status" value="1"/>
</dbReference>
<dbReference type="CDD" id="cd06225">
    <property type="entry name" value="HAMP"/>
    <property type="match status" value="1"/>
</dbReference>
<evidence type="ECO:0000256" key="1">
    <source>
        <dbReference type="ARBA" id="ARBA00000085"/>
    </source>
</evidence>
<feature type="domain" description="Histidine kinase" evidence="22">
    <location>
        <begin position="333"/>
        <end position="524"/>
    </location>
</feature>
<comment type="function">
    <text evidence="18">Member of the two-component regulatory system NreB/NreC involved in the control of dissimilatory nitrate/nitrite reduction in response to oxygen. NreB functions as a direct oxygen sensor histidine kinase which is autophosphorylated, in the absence of oxygen, probably at the conserved histidine residue, and transfers its phosphate group probably to a conserved aspartate residue of NreC. NreB/NreC activates the expression of the nitrate (narGHJI) and nitrite (nir) reductase operons, as well as the putative nitrate transporter gene narT.</text>
</comment>
<dbReference type="GO" id="GO:0016020">
    <property type="term" value="C:membrane"/>
    <property type="evidence" value="ECO:0007669"/>
    <property type="project" value="UniProtKB-SubCell"/>
</dbReference>
<evidence type="ECO:0000256" key="16">
    <source>
        <dbReference type="ARBA" id="ARBA00023012"/>
    </source>
</evidence>
<evidence type="ECO:0000256" key="3">
    <source>
        <dbReference type="ARBA" id="ARBA00004370"/>
    </source>
</evidence>
<keyword evidence="15" id="KW-0408">Iron</keyword>
<evidence type="ECO:0000256" key="20">
    <source>
        <dbReference type="SAM" id="MobiDB-lite"/>
    </source>
</evidence>
<evidence type="ECO:0000256" key="7">
    <source>
        <dbReference type="ARBA" id="ARBA00022485"/>
    </source>
</evidence>
<keyword evidence="17" id="KW-0411">Iron-sulfur</keyword>
<proteinExistence type="predicted"/>
<dbReference type="CDD" id="cd16917">
    <property type="entry name" value="HATPase_UhpB-NarQ-NarX-like"/>
    <property type="match status" value="1"/>
</dbReference>
<dbReference type="PANTHER" id="PTHR24421">
    <property type="entry name" value="NITRATE/NITRITE SENSOR PROTEIN NARX-RELATED"/>
    <property type="match status" value="1"/>
</dbReference>
<evidence type="ECO:0000256" key="6">
    <source>
        <dbReference type="ARBA" id="ARBA00017322"/>
    </source>
</evidence>
<evidence type="ECO:0000256" key="9">
    <source>
        <dbReference type="ARBA" id="ARBA00022553"/>
    </source>
</evidence>
<evidence type="ECO:0000256" key="17">
    <source>
        <dbReference type="ARBA" id="ARBA00023014"/>
    </source>
</evidence>
<evidence type="ECO:0000313" key="24">
    <source>
        <dbReference type="EMBL" id="RCG25438.1"/>
    </source>
</evidence>
<protein>
    <recommendedName>
        <fullName evidence="6">Oxygen sensor histidine kinase NreB</fullName>
        <ecNumber evidence="5">2.7.13.3</ecNumber>
    </recommendedName>
    <alternativeName>
        <fullName evidence="19">Nitrogen regulation protein B</fullName>
    </alternativeName>
</protein>
<dbReference type="RefSeq" id="WP_114032565.1">
    <property type="nucleotide sequence ID" value="NZ_QOIL01000022.1"/>
</dbReference>
<dbReference type="PRINTS" id="PR00344">
    <property type="entry name" value="BCTRLSENSOR"/>
</dbReference>
<keyword evidence="8" id="KW-0963">Cytoplasm</keyword>
<comment type="caution">
    <text evidence="24">The sequence shown here is derived from an EMBL/GenBank/DDBJ whole genome shotgun (WGS) entry which is preliminary data.</text>
</comment>
<evidence type="ECO:0000256" key="18">
    <source>
        <dbReference type="ARBA" id="ARBA00024827"/>
    </source>
</evidence>
<keyword evidence="16" id="KW-0902">Two-component regulatory system</keyword>
<reference evidence="24 25" key="1">
    <citation type="submission" date="2018-06" db="EMBL/GenBank/DDBJ databases">
        <title>Sphaerisporangium craniellae sp. nov., isolated from a marine sponge in the South China Sea.</title>
        <authorList>
            <person name="Li L."/>
        </authorList>
    </citation>
    <scope>NUCLEOTIDE SEQUENCE [LARGE SCALE GENOMIC DNA]</scope>
    <source>
        <strain evidence="24 25">CCTCC AA 208026</strain>
    </source>
</reference>
<comment type="subcellular location">
    <subcellularLocation>
        <location evidence="4">Cytoplasm</location>
    </subcellularLocation>
    <subcellularLocation>
        <location evidence="3">Membrane</location>
    </subcellularLocation>
</comment>
<evidence type="ECO:0000256" key="8">
    <source>
        <dbReference type="ARBA" id="ARBA00022490"/>
    </source>
</evidence>
<feature type="region of interest" description="Disordered" evidence="20">
    <location>
        <begin position="124"/>
        <end position="153"/>
    </location>
</feature>
<dbReference type="PANTHER" id="PTHR24421:SF61">
    <property type="entry name" value="OXYGEN SENSOR HISTIDINE KINASE NREB"/>
    <property type="match status" value="1"/>
</dbReference>
<evidence type="ECO:0000256" key="11">
    <source>
        <dbReference type="ARBA" id="ARBA00022692"/>
    </source>
</evidence>
<organism evidence="24 25">
    <name type="scientific">Sphaerisporangium album</name>
    <dbReference type="NCBI Taxonomy" id="509200"/>
    <lineage>
        <taxon>Bacteria</taxon>
        <taxon>Bacillati</taxon>
        <taxon>Actinomycetota</taxon>
        <taxon>Actinomycetes</taxon>
        <taxon>Streptosporangiales</taxon>
        <taxon>Streptosporangiaceae</taxon>
        <taxon>Sphaerisporangium</taxon>
    </lineage>
</organism>
<feature type="transmembrane region" description="Helical" evidence="21">
    <location>
        <begin position="240"/>
        <end position="262"/>
    </location>
</feature>
<evidence type="ECO:0000259" key="23">
    <source>
        <dbReference type="PROSITE" id="PS50885"/>
    </source>
</evidence>
<dbReference type="Pfam" id="PF07730">
    <property type="entry name" value="HisKA_3"/>
    <property type="match status" value="1"/>
</dbReference>
<evidence type="ECO:0000256" key="2">
    <source>
        <dbReference type="ARBA" id="ARBA00001966"/>
    </source>
</evidence>
<dbReference type="AlphaFoldDB" id="A0A367F4Y2"/>
<dbReference type="SUPFAM" id="SSF158472">
    <property type="entry name" value="HAMP domain-like"/>
    <property type="match status" value="1"/>
</dbReference>
<keyword evidence="9" id="KW-0597">Phosphoprotein</keyword>
<evidence type="ECO:0000256" key="4">
    <source>
        <dbReference type="ARBA" id="ARBA00004496"/>
    </source>
</evidence>
<keyword evidence="14 21" id="KW-1133">Transmembrane helix</keyword>
<evidence type="ECO:0000256" key="10">
    <source>
        <dbReference type="ARBA" id="ARBA00022679"/>
    </source>
</evidence>
<evidence type="ECO:0000256" key="21">
    <source>
        <dbReference type="SAM" id="Phobius"/>
    </source>
</evidence>
<evidence type="ECO:0000256" key="13">
    <source>
        <dbReference type="ARBA" id="ARBA00022777"/>
    </source>
</evidence>
<feature type="region of interest" description="Disordered" evidence="20">
    <location>
        <begin position="517"/>
        <end position="541"/>
    </location>
</feature>
<gene>
    <name evidence="24" type="ORF">DQ384_31765</name>
</gene>
<evidence type="ECO:0000256" key="14">
    <source>
        <dbReference type="ARBA" id="ARBA00022989"/>
    </source>
</evidence>
<dbReference type="SMART" id="SM00304">
    <property type="entry name" value="HAMP"/>
    <property type="match status" value="1"/>
</dbReference>
<evidence type="ECO:0000259" key="22">
    <source>
        <dbReference type="PROSITE" id="PS50109"/>
    </source>
</evidence>
<evidence type="ECO:0000256" key="19">
    <source>
        <dbReference type="ARBA" id="ARBA00030800"/>
    </source>
</evidence>
<dbReference type="GO" id="GO:0000155">
    <property type="term" value="F:phosphorelay sensor kinase activity"/>
    <property type="evidence" value="ECO:0007669"/>
    <property type="project" value="InterPro"/>
</dbReference>
<dbReference type="EMBL" id="QOIL01000022">
    <property type="protein sequence ID" value="RCG25438.1"/>
    <property type="molecule type" value="Genomic_DNA"/>
</dbReference>
<dbReference type="PROSITE" id="PS50109">
    <property type="entry name" value="HIS_KIN"/>
    <property type="match status" value="1"/>
</dbReference>
<keyword evidence="21" id="KW-0472">Membrane</keyword>
<keyword evidence="25" id="KW-1185">Reference proteome</keyword>
<dbReference type="Proteomes" id="UP000253094">
    <property type="component" value="Unassembled WGS sequence"/>
</dbReference>
<dbReference type="InterPro" id="IPR003594">
    <property type="entry name" value="HATPase_dom"/>
</dbReference>
<dbReference type="Pfam" id="PF02518">
    <property type="entry name" value="HATPase_c"/>
    <property type="match status" value="1"/>
</dbReference>